<dbReference type="Proteomes" id="UP000547209">
    <property type="component" value="Unassembled WGS sequence"/>
</dbReference>
<evidence type="ECO:0000313" key="2">
    <source>
        <dbReference type="Proteomes" id="UP000547209"/>
    </source>
</evidence>
<keyword evidence="2" id="KW-1185">Reference proteome</keyword>
<accession>A0A7X0RTR3</accession>
<proteinExistence type="predicted"/>
<evidence type="ECO:0000313" key="1">
    <source>
        <dbReference type="EMBL" id="MBB6673415.1"/>
    </source>
</evidence>
<dbReference type="RefSeq" id="WP_185671284.1">
    <property type="nucleotide sequence ID" value="NZ_JACJVP010000039.1"/>
</dbReference>
<dbReference type="EMBL" id="JACJVP010000039">
    <property type="protein sequence ID" value="MBB6673415.1"/>
    <property type="molecule type" value="Genomic_DNA"/>
</dbReference>
<name>A0A7X0RTR3_9BACL</name>
<protein>
    <submittedName>
        <fullName evidence="1">YqzE family protein</fullName>
    </submittedName>
</protein>
<reference evidence="1 2" key="1">
    <citation type="submission" date="2020-08" db="EMBL/GenBank/DDBJ databases">
        <title>Cohnella phylogeny.</title>
        <authorList>
            <person name="Dunlap C."/>
        </authorList>
    </citation>
    <scope>NUCLEOTIDE SEQUENCE [LARGE SCALE GENOMIC DNA]</scope>
    <source>
        <strain evidence="1 2">DSM 28246</strain>
    </source>
</reference>
<dbReference type="InterPro" id="IPR025622">
    <property type="entry name" value="YqzE"/>
</dbReference>
<dbReference type="Pfam" id="PF14038">
    <property type="entry name" value="YqzE"/>
    <property type="match status" value="1"/>
</dbReference>
<dbReference type="AlphaFoldDB" id="A0A7X0RTR3"/>
<gene>
    <name evidence="1" type="ORF">H7C19_22300</name>
</gene>
<organism evidence="1 2">
    <name type="scientific">Cohnella nanjingensis</name>
    <dbReference type="NCBI Taxonomy" id="1387779"/>
    <lineage>
        <taxon>Bacteria</taxon>
        <taxon>Bacillati</taxon>
        <taxon>Bacillota</taxon>
        <taxon>Bacilli</taxon>
        <taxon>Bacillales</taxon>
        <taxon>Paenibacillaceae</taxon>
        <taxon>Cohnella</taxon>
    </lineage>
</organism>
<comment type="caution">
    <text evidence="1">The sequence shown here is derived from an EMBL/GenBank/DDBJ whole genome shotgun (WGS) entry which is preliminary data.</text>
</comment>
<sequence length="74" mass="9022">MSDATDWLKYVTDRTVTYLITPAEREARKMRRSRREPWLARWFGLMGMQIWWQAKKNQEWLETRKKDKPHAPGS</sequence>